<feature type="region of interest" description="Disordered" evidence="2">
    <location>
        <begin position="175"/>
        <end position="198"/>
    </location>
</feature>
<organism evidence="6 7">
    <name type="scientific">Anopheles sinensis</name>
    <name type="common">Mosquito</name>
    <dbReference type="NCBI Taxonomy" id="74873"/>
    <lineage>
        <taxon>Eukaryota</taxon>
        <taxon>Metazoa</taxon>
        <taxon>Ecdysozoa</taxon>
        <taxon>Arthropoda</taxon>
        <taxon>Hexapoda</taxon>
        <taxon>Insecta</taxon>
        <taxon>Pterygota</taxon>
        <taxon>Neoptera</taxon>
        <taxon>Endopterygota</taxon>
        <taxon>Diptera</taxon>
        <taxon>Nematocera</taxon>
        <taxon>Culicoidea</taxon>
        <taxon>Culicidae</taxon>
        <taxon>Anophelinae</taxon>
        <taxon>Anopheles</taxon>
    </lineage>
</organism>
<keyword evidence="1" id="KW-0539">Nucleus</keyword>
<feature type="compositionally biased region" description="Acidic residues" evidence="2">
    <location>
        <begin position="137"/>
        <end position="153"/>
    </location>
</feature>
<evidence type="ECO:0000313" key="7">
    <source>
        <dbReference type="Proteomes" id="UP000030765"/>
    </source>
</evidence>
<dbReference type="Proteomes" id="UP000030765">
    <property type="component" value="Unassembled WGS sequence"/>
</dbReference>
<reference evidence="5 7" key="1">
    <citation type="journal article" date="2014" name="BMC Genomics">
        <title>Genome sequence of Anopheles sinensis provides insight into genetics basis of mosquito competence for malaria parasites.</title>
        <authorList>
            <person name="Zhou D."/>
            <person name="Zhang D."/>
            <person name="Ding G."/>
            <person name="Shi L."/>
            <person name="Hou Q."/>
            <person name="Ye Y."/>
            <person name="Xu Y."/>
            <person name="Zhou H."/>
            <person name="Xiong C."/>
            <person name="Li S."/>
            <person name="Yu J."/>
            <person name="Hong S."/>
            <person name="Yu X."/>
            <person name="Zou P."/>
            <person name="Chen C."/>
            <person name="Chang X."/>
            <person name="Wang W."/>
            <person name="Lv Y."/>
            <person name="Sun Y."/>
            <person name="Ma L."/>
            <person name="Shen B."/>
            <person name="Zhu C."/>
        </authorList>
    </citation>
    <scope>NUCLEOTIDE SEQUENCE [LARGE SCALE GENOMIC DNA]</scope>
</reference>
<feature type="compositionally biased region" description="Basic and acidic residues" evidence="2">
    <location>
        <begin position="179"/>
        <end position="188"/>
    </location>
</feature>
<proteinExistence type="predicted"/>
<evidence type="ECO:0000256" key="1">
    <source>
        <dbReference type="PROSITE-ProRule" id="PRU00371"/>
    </source>
</evidence>
<keyword evidence="7" id="KW-1185">Reference proteome</keyword>
<dbReference type="GO" id="GO:0005667">
    <property type="term" value="C:transcription regulator complex"/>
    <property type="evidence" value="ECO:0007669"/>
    <property type="project" value="TreeGrafter"/>
</dbReference>
<dbReference type="VEuPathDB" id="VectorBase:ASIC018176"/>
<dbReference type="AlphaFoldDB" id="A0A084WIS6"/>
<dbReference type="PROSITE" id="PS51031">
    <property type="entry name" value="BESS"/>
    <property type="match status" value="1"/>
</dbReference>
<dbReference type="GO" id="GO:0006357">
    <property type="term" value="P:regulation of transcription by RNA polymerase II"/>
    <property type="evidence" value="ECO:0007669"/>
    <property type="project" value="TreeGrafter"/>
</dbReference>
<dbReference type="PANTHER" id="PTHR12243:SF60">
    <property type="entry name" value="SI:CH211-15D5.12-RELATED"/>
    <property type="match status" value="1"/>
</dbReference>
<dbReference type="Pfam" id="PF10545">
    <property type="entry name" value="MADF_DNA_bdg"/>
    <property type="match status" value="1"/>
</dbReference>
<dbReference type="VEuPathDB" id="VectorBase:ASIS019330"/>
<dbReference type="EMBL" id="KE525347">
    <property type="protein sequence ID" value="KFB50120.1"/>
    <property type="molecule type" value="Genomic_DNA"/>
</dbReference>
<dbReference type="PROSITE" id="PS51029">
    <property type="entry name" value="MADF"/>
    <property type="match status" value="1"/>
</dbReference>
<feature type="domain" description="MADF" evidence="3">
    <location>
        <begin position="16"/>
        <end position="106"/>
    </location>
</feature>
<evidence type="ECO:0000259" key="4">
    <source>
        <dbReference type="PROSITE" id="PS51031"/>
    </source>
</evidence>
<reference evidence="6" key="2">
    <citation type="submission" date="2020-05" db="UniProtKB">
        <authorList>
            <consortium name="EnsemblMetazoa"/>
        </authorList>
    </citation>
    <scope>IDENTIFICATION</scope>
</reference>
<evidence type="ECO:0000256" key="2">
    <source>
        <dbReference type="SAM" id="MobiDB-lite"/>
    </source>
</evidence>
<name>A0A084WIS6_ANOSI</name>
<protein>
    <submittedName>
        <fullName evidence="5">AGAP011847-PA-like protein</fullName>
    </submittedName>
</protein>
<feature type="domain" description="BESS" evidence="4">
    <location>
        <begin position="301"/>
        <end position="340"/>
    </location>
</feature>
<dbReference type="OrthoDB" id="6147983at2759"/>
<dbReference type="PANTHER" id="PTHR12243">
    <property type="entry name" value="MADF DOMAIN TRANSCRIPTION FACTOR"/>
    <property type="match status" value="1"/>
</dbReference>
<sequence>MGPTKITQEDQQFNINFVGEVKKHPCLFDSNSAEYKQASVQERAWQAVSAAMDESVDTCKKRWRNLRCCMTRYLKSVRDNGDVHSNLRRKPYYLYAHMQFVLPYLKMRDEGANYEPDESTWIKQNSTTTEDLNRTEDECEEEPQEMETLDVQEEDHQQQQLKESIIQSIKILPMSQEAQSHENHEQHEPLSVSEAGETTTTYEIITATPTKQARLSNPHTTIETAGTSVTSPVHTSDSKKDVMGQRQFFAITGNSTHSMPCFSANTLTHQQQMPTFAQQAQLQPQTAQHFALIPSAPTIVSDADHNFFQSIAPDIQSMTLEQKRKFRIGILRLIDEVLSS</sequence>
<comment type="subcellular location">
    <subcellularLocation>
        <location evidence="1">Nucleus</location>
    </subcellularLocation>
</comment>
<evidence type="ECO:0000313" key="5">
    <source>
        <dbReference type="EMBL" id="KFB50120.1"/>
    </source>
</evidence>
<dbReference type="InterPro" id="IPR006578">
    <property type="entry name" value="MADF-dom"/>
</dbReference>
<dbReference type="Pfam" id="PF02944">
    <property type="entry name" value="BESS"/>
    <property type="match status" value="1"/>
</dbReference>
<dbReference type="EMBL" id="ATLV01023945">
    <property type="status" value="NOT_ANNOTATED_CDS"/>
    <property type="molecule type" value="Genomic_DNA"/>
</dbReference>
<dbReference type="InterPro" id="IPR039353">
    <property type="entry name" value="TF_Adf1"/>
</dbReference>
<dbReference type="GO" id="GO:0003677">
    <property type="term" value="F:DNA binding"/>
    <property type="evidence" value="ECO:0007669"/>
    <property type="project" value="InterPro"/>
</dbReference>
<evidence type="ECO:0000259" key="3">
    <source>
        <dbReference type="PROSITE" id="PS51029"/>
    </source>
</evidence>
<dbReference type="EnsemblMetazoa" id="ASIC018176-RA">
    <property type="protein sequence ID" value="ASIC018176-PA"/>
    <property type="gene ID" value="ASIC018176"/>
</dbReference>
<accession>A0A084WIS6</accession>
<dbReference type="OMA" id="ADHNFFQ"/>
<gene>
    <name evidence="5" type="ORF">ZHAS_00018176</name>
</gene>
<evidence type="ECO:0000313" key="6">
    <source>
        <dbReference type="EnsemblMetazoa" id="ASIC018176-PA"/>
    </source>
</evidence>
<dbReference type="GO" id="GO:0005634">
    <property type="term" value="C:nucleus"/>
    <property type="evidence" value="ECO:0007669"/>
    <property type="project" value="UniProtKB-SubCell"/>
</dbReference>
<dbReference type="InterPro" id="IPR004210">
    <property type="entry name" value="BESS_motif"/>
</dbReference>
<dbReference type="STRING" id="74873.A0A084WIS6"/>
<dbReference type="SMART" id="SM00595">
    <property type="entry name" value="MADF"/>
    <property type="match status" value="1"/>
</dbReference>
<feature type="region of interest" description="Disordered" evidence="2">
    <location>
        <begin position="123"/>
        <end position="161"/>
    </location>
</feature>